<dbReference type="RefSeq" id="XP_013892171.1">
    <property type="nucleotide sequence ID" value="XM_014036717.1"/>
</dbReference>
<sequence>MQLLLPGEPAEGLLPLLGTLLSQPLPPLAGAGEAGGVHAVVSALRQRASVLRWYALALFSCRRRDVRAPLLETLFAGGAAAGGADSTALVLAGVQQQQQYLEDGGGGAAAAVLSAVVGVAVAEPSIKDLPAEELRVAEEMTVADVSVRALLTGPQARRCSAALAALSWRVIEQLGLVTTDATGQPVFDFNALAAALHERFDDYVARNGGRGGAAEAAATAAVRAALRYAQQVNAYALVAGAQYKALSAWRQAVEVALTSAYPLVEATMPGRGPEVLRSALVGALGALQELSTRQSVRLSEALAGCPRVILSKLRELASLGLGAGLPSDPLAQVRLPARCLEVLRLLLDVLGRAAGLSSKALRCEMYAALLAYLHFCRRVPGKAGRFRAWGFVVLA</sequence>
<dbReference type="AlphaFoldDB" id="A0A0D2LU54"/>
<proteinExistence type="predicted"/>
<dbReference type="GeneID" id="25732411"/>
<dbReference type="OrthoDB" id="535363at2759"/>
<dbReference type="KEGG" id="mng:MNEG_14812"/>
<accession>A0A0D2LU54</accession>
<dbReference type="Proteomes" id="UP000054498">
    <property type="component" value="Unassembled WGS sequence"/>
</dbReference>
<evidence type="ECO:0000313" key="1">
    <source>
        <dbReference type="EMBL" id="KIY93151.1"/>
    </source>
</evidence>
<reference evidence="1 2" key="1">
    <citation type="journal article" date="2013" name="BMC Genomics">
        <title>Reconstruction of the lipid metabolism for the microalga Monoraphidium neglectum from its genome sequence reveals characteristics suitable for biofuel production.</title>
        <authorList>
            <person name="Bogen C."/>
            <person name="Al-Dilaimi A."/>
            <person name="Albersmeier A."/>
            <person name="Wichmann J."/>
            <person name="Grundmann M."/>
            <person name="Rupp O."/>
            <person name="Lauersen K.J."/>
            <person name="Blifernez-Klassen O."/>
            <person name="Kalinowski J."/>
            <person name="Goesmann A."/>
            <person name="Mussgnug J.H."/>
            <person name="Kruse O."/>
        </authorList>
    </citation>
    <scope>NUCLEOTIDE SEQUENCE [LARGE SCALE GENOMIC DNA]</scope>
    <source>
        <strain evidence="1 2">SAG 48.87</strain>
    </source>
</reference>
<evidence type="ECO:0000313" key="2">
    <source>
        <dbReference type="Proteomes" id="UP000054498"/>
    </source>
</evidence>
<dbReference type="STRING" id="145388.A0A0D2LU54"/>
<keyword evidence="2" id="KW-1185">Reference proteome</keyword>
<gene>
    <name evidence="1" type="ORF">MNEG_14812</name>
</gene>
<organism evidence="1 2">
    <name type="scientific">Monoraphidium neglectum</name>
    <dbReference type="NCBI Taxonomy" id="145388"/>
    <lineage>
        <taxon>Eukaryota</taxon>
        <taxon>Viridiplantae</taxon>
        <taxon>Chlorophyta</taxon>
        <taxon>core chlorophytes</taxon>
        <taxon>Chlorophyceae</taxon>
        <taxon>CS clade</taxon>
        <taxon>Sphaeropleales</taxon>
        <taxon>Selenastraceae</taxon>
        <taxon>Monoraphidium</taxon>
    </lineage>
</organism>
<protein>
    <submittedName>
        <fullName evidence="1">Uncharacterized protein</fullName>
    </submittedName>
</protein>
<dbReference type="EMBL" id="KK105004">
    <property type="protein sequence ID" value="KIY93151.1"/>
    <property type="molecule type" value="Genomic_DNA"/>
</dbReference>
<name>A0A0D2LU54_9CHLO</name>